<dbReference type="EMBL" id="JAEDAM010000056">
    <property type="protein sequence ID" value="MBS8122214.1"/>
    <property type="molecule type" value="Genomic_DNA"/>
</dbReference>
<evidence type="ECO:0000313" key="1">
    <source>
        <dbReference type="EMBL" id="MBS8122214.1"/>
    </source>
</evidence>
<gene>
    <name evidence="1" type="ORF">VAMP_193n31</name>
</gene>
<comment type="caution">
    <text evidence="1">The sequence shown here is derived from an EMBL/GenBank/DDBJ whole genome shotgun (WGS) entry which is preliminary data.</text>
</comment>
<organism evidence="1 2">
    <name type="scientific">Candidatus Vampirococcus lugosii</name>
    <dbReference type="NCBI Taxonomy" id="2789015"/>
    <lineage>
        <taxon>Bacteria</taxon>
        <taxon>Candidatus Absconditibacteriota</taxon>
        <taxon>Vampirococcus</taxon>
    </lineage>
</organism>
<proteinExistence type="predicted"/>
<name>A0ABS5QML8_9BACT</name>
<sequence>MKEFNNVSDGIPTIPFVANYNVDSESFNNFQGKAMQELISDISGYVQRSIGLGVIPQDSIHLVAHNVGQEYLSYISDLKGKKLDKEQIIKITDIKSTCDKIISQINEEKYFNLNFISTGIAQDLMSNFLNSSEDFYLENLGFEDKIDKANSKVFLRENFSDYMVNGHILDTNKQDWIDDLYDYFDFYQKKGLNLIIRLDRSVSGLGYKKICTYKDIEELILLFNINKHTLTDKFLLEICFDSDSIISSPSCLAYINKNNDVDTFSCTNQLLNGATHEGNVVIKDDEYFENLQNLMKKLTNNIGSEINDKLGVISYYGIDFMLIDISYYENIYDIVGKNVEIVNVYGKDYALIVCEVNRRMTGAYSSAMINNLYFKDKDKRIANYNTFEYNINSNDNFEHIQNKIIMNLKKEGILFDPTKDSFMFGVYPFSIQKGKIQVVIISNNSEHENEIIKELESILYNLN</sequence>
<dbReference type="Proteomes" id="UP000680365">
    <property type="component" value="Unassembled WGS sequence"/>
</dbReference>
<evidence type="ECO:0000313" key="2">
    <source>
        <dbReference type="Proteomes" id="UP000680365"/>
    </source>
</evidence>
<accession>A0ABS5QML8</accession>
<keyword evidence="2" id="KW-1185">Reference proteome</keyword>
<dbReference type="SUPFAM" id="SSF56059">
    <property type="entry name" value="Glutathione synthetase ATP-binding domain-like"/>
    <property type="match status" value="1"/>
</dbReference>
<protein>
    <submittedName>
        <fullName evidence="1">Uncharacterized protein</fullName>
    </submittedName>
</protein>
<reference evidence="1 2" key="1">
    <citation type="journal article" date="2021" name="Nat. Commun.">
        <title>Reductive evolution and unique predatory mode in the CPR bacterium Vampirococcus lugosii.</title>
        <authorList>
            <person name="Moreira D."/>
            <person name="Zivanovic Y."/>
            <person name="Lopez-Archilla A.I."/>
            <person name="Iniesto M."/>
            <person name="Lopez-Garcia P."/>
        </authorList>
    </citation>
    <scope>NUCLEOTIDE SEQUENCE [LARGE SCALE GENOMIC DNA]</scope>
    <source>
        <strain evidence="1">Chiprana</strain>
    </source>
</reference>
<dbReference type="RefSeq" id="WP_213349582.1">
    <property type="nucleotide sequence ID" value="NZ_JAEDAM010000056.1"/>
</dbReference>